<evidence type="ECO:0000313" key="23">
    <source>
        <dbReference type="WBParaSite" id="maker-E.canG7_contigs_1435-snap-gene-0.17-mRNA-1"/>
    </source>
</evidence>
<keyword evidence="14 19" id="KW-0234">DNA repair</keyword>
<dbReference type="Gene3D" id="3.30.160.60">
    <property type="entry name" value="Classic Zinc Finger"/>
    <property type="match status" value="2"/>
</dbReference>
<dbReference type="SUPFAM" id="SSF57903">
    <property type="entry name" value="FYVE/PHD zinc finger"/>
    <property type="match status" value="2"/>
</dbReference>
<evidence type="ECO:0000256" key="6">
    <source>
        <dbReference type="ARBA" id="ARBA00022722"/>
    </source>
</evidence>
<feature type="region of interest" description="Disordered" evidence="20">
    <location>
        <begin position="1"/>
        <end position="21"/>
    </location>
</feature>
<evidence type="ECO:0000256" key="5">
    <source>
        <dbReference type="ARBA" id="ARBA00022454"/>
    </source>
</evidence>
<keyword evidence="12" id="KW-0862">Zinc</keyword>
<comment type="subcellular location">
    <subcellularLocation>
        <location evidence="3">Chromosome</location>
    </subcellularLocation>
    <subcellularLocation>
        <location evidence="2">Nucleus</location>
    </subcellularLocation>
</comment>
<dbReference type="GO" id="GO:0006302">
    <property type="term" value="P:double-strand break repair"/>
    <property type="evidence" value="ECO:0007669"/>
    <property type="project" value="InterPro"/>
</dbReference>
<organism evidence="22 23">
    <name type="scientific">Echinococcus canadensis</name>
    <dbReference type="NCBI Taxonomy" id="519352"/>
    <lineage>
        <taxon>Eukaryota</taxon>
        <taxon>Metazoa</taxon>
        <taxon>Spiralia</taxon>
        <taxon>Lophotrochozoa</taxon>
        <taxon>Platyhelminthes</taxon>
        <taxon>Cestoda</taxon>
        <taxon>Eucestoda</taxon>
        <taxon>Cyclophyllidea</taxon>
        <taxon>Taeniidae</taxon>
        <taxon>Echinococcus</taxon>
        <taxon>Echinococcus canadensis group</taxon>
    </lineage>
</organism>
<dbReference type="InterPro" id="IPR013087">
    <property type="entry name" value="Znf_C2H2_type"/>
</dbReference>
<dbReference type="GO" id="GO:0032266">
    <property type="term" value="F:phosphatidylinositol-3-phosphate binding"/>
    <property type="evidence" value="ECO:0007669"/>
    <property type="project" value="TreeGrafter"/>
</dbReference>
<dbReference type="InterPro" id="IPR042427">
    <property type="entry name" value="ZFYV1"/>
</dbReference>
<evidence type="ECO:0000256" key="14">
    <source>
        <dbReference type="ARBA" id="ARBA00023204"/>
    </source>
</evidence>
<accession>A0A915ET59</accession>
<evidence type="ECO:0000256" key="12">
    <source>
        <dbReference type="ARBA" id="ARBA00022833"/>
    </source>
</evidence>
<dbReference type="InterPro" id="IPR038487">
    <property type="entry name" value="Mre11_capping_dom"/>
</dbReference>
<dbReference type="GO" id="GO:0004520">
    <property type="term" value="F:DNA endonuclease activity"/>
    <property type="evidence" value="ECO:0007669"/>
    <property type="project" value="InterPro"/>
</dbReference>
<dbReference type="Gene3D" id="3.60.21.10">
    <property type="match status" value="1"/>
</dbReference>
<dbReference type="InterPro" id="IPR003604">
    <property type="entry name" value="Matrin/U1-like-C_Znf_C2H2"/>
</dbReference>
<evidence type="ECO:0000256" key="2">
    <source>
        <dbReference type="ARBA" id="ARBA00004123"/>
    </source>
</evidence>
<dbReference type="SMART" id="SM00355">
    <property type="entry name" value="ZnF_C2H2"/>
    <property type="match status" value="2"/>
</dbReference>
<proteinExistence type="inferred from homology"/>
<dbReference type="Proteomes" id="UP000887562">
    <property type="component" value="Unplaced"/>
</dbReference>
<dbReference type="GO" id="GO:0051321">
    <property type="term" value="P:meiotic cell cycle"/>
    <property type="evidence" value="ECO:0007669"/>
    <property type="project" value="UniProtKB-KW"/>
</dbReference>
<dbReference type="InterPro" id="IPR003701">
    <property type="entry name" value="Mre11"/>
</dbReference>
<dbReference type="InterPro" id="IPR013083">
    <property type="entry name" value="Znf_RING/FYVE/PHD"/>
</dbReference>
<comment type="cofactor">
    <cofactor evidence="1">
        <name>Mn(2+)</name>
        <dbReference type="ChEBI" id="CHEBI:29035"/>
    </cofactor>
</comment>
<dbReference type="Gene3D" id="3.30.40.10">
    <property type="entry name" value="Zinc/RING finger domain, C3HC4 (zinc finger)"/>
    <property type="match status" value="2"/>
</dbReference>
<dbReference type="GO" id="GO:0005811">
    <property type="term" value="C:lipid droplet"/>
    <property type="evidence" value="ECO:0007669"/>
    <property type="project" value="TreeGrafter"/>
</dbReference>
<dbReference type="GO" id="GO:0008296">
    <property type="term" value="F:3'-5'-DNA exonuclease activity"/>
    <property type="evidence" value="ECO:0007669"/>
    <property type="project" value="InterPro"/>
</dbReference>
<dbReference type="GO" id="GO:0005545">
    <property type="term" value="F:1-phosphatidylinositol binding"/>
    <property type="evidence" value="ECO:0007669"/>
    <property type="project" value="TreeGrafter"/>
</dbReference>
<dbReference type="CDD" id="cd00840">
    <property type="entry name" value="MPP_Mre11_N"/>
    <property type="match status" value="1"/>
</dbReference>
<dbReference type="GO" id="GO:0043325">
    <property type="term" value="F:phosphatidylinositol-3,4-bisphosphate binding"/>
    <property type="evidence" value="ECO:0007669"/>
    <property type="project" value="TreeGrafter"/>
</dbReference>
<feature type="domain" description="FYVE-type" evidence="21">
    <location>
        <begin position="485"/>
        <end position="576"/>
    </location>
</feature>
<evidence type="ECO:0000256" key="7">
    <source>
        <dbReference type="ARBA" id="ARBA00022723"/>
    </source>
</evidence>
<dbReference type="InterPro" id="IPR000306">
    <property type="entry name" value="Znf_FYVE"/>
</dbReference>
<evidence type="ECO:0000259" key="21">
    <source>
        <dbReference type="PROSITE" id="PS50178"/>
    </source>
</evidence>
<evidence type="ECO:0000256" key="20">
    <source>
        <dbReference type="SAM" id="MobiDB-lite"/>
    </source>
</evidence>
<dbReference type="PROSITE" id="PS00028">
    <property type="entry name" value="ZINC_FINGER_C2H2_1"/>
    <property type="match status" value="2"/>
</dbReference>
<dbReference type="InterPro" id="IPR041796">
    <property type="entry name" value="Mre11_N"/>
</dbReference>
<feature type="compositionally biased region" description="Polar residues" evidence="20">
    <location>
        <begin position="1341"/>
        <end position="1355"/>
    </location>
</feature>
<keyword evidence="13 19" id="KW-0269">Exonuclease</keyword>
<feature type="region of interest" description="Disordered" evidence="20">
    <location>
        <begin position="1337"/>
        <end position="1373"/>
    </location>
</feature>
<keyword evidence="15 19" id="KW-0464">Manganese</keyword>
<dbReference type="InterPro" id="IPR029052">
    <property type="entry name" value="Metallo-depent_PP-like"/>
</dbReference>
<dbReference type="PANTHER" id="PTHR46624">
    <property type="entry name" value="AGAP002036-PA"/>
    <property type="match status" value="1"/>
</dbReference>
<evidence type="ECO:0000256" key="1">
    <source>
        <dbReference type="ARBA" id="ARBA00001936"/>
    </source>
</evidence>
<dbReference type="GO" id="GO:0008270">
    <property type="term" value="F:zinc ion binding"/>
    <property type="evidence" value="ECO:0007669"/>
    <property type="project" value="UniProtKB-KW"/>
</dbReference>
<dbReference type="GO" id="GO:0005547">
    <property type="term" value="F:phosphatidylinositol-3,4,5-trisphosphate binding"/>
    <property type="evidence" value="ECO:0007669"/>
    <property type="project" value="TreeGrafter"/>
</dbReference>
<dbReference type="SUPFAM" id="SSF56300">
    <property type="entry name" value="Metallo-dependent phosphatases"/>
    <property type="match status" value="1"/>
</dbReference>
<evidence type="ECO:0000256" key="10">
    <source>
        <dbReference type="ARBA" id="ARBA00022771"/>
    </source>
</evidence>
<dbReference type="PANTHER" id="PTHR46624:SF4">
    <property type="entry name" value="FYVE-TYPE DOMAIN-CONTAINING PROTEIN"/>
    <property type="match status" value="1"/>
</dbReference>
<name>A0A915ET59_9CEST</name>
<dbReference type="GO" id="GO:0030870">
    <property type="term" value="C:Mre11 complex"/>
    <property type="evidence" value="ECO:0007669"/>
    <property type="project" value="InterPro"/>
</dbReference>
<dbReference type="InterPro" id="IPR027417">
    <property type="entry name" value="P-loop_NTPase"/>
</dbReference>
<dbReference type="NCBIfam" id="TIGR00583">
    <property type="entry name" value="mre11"/>
    <property type="match status" value="1"/>
</dbReference>
<keyword evidence="16 19" id="KW-0539">Nucleus</keyword>
<dbReference type="Pfam" id="PF00149">
    <property type="entry name" value="Metallophos"/>
    <property type="match status" value="1"/>
</dbReference>
<evidence type="ECO:0000313" key="22">
    <source>
        <dbReference type="Proteomes" id="UP000887562"/>
    </source>
</evidence>
<dbReference type="FunFam" id="3.60.21.10:FF:000011">
    <property type="entry name" value="Double-strand break repair protein"/>
    <property type="match status" value="1"/>
</dbReference>
<keyword evidence="5" id="KW-0158">Chromosome</keyword>
<comment type="similarity">
    <text evidence="4 19">Belongs to the MRE11/RAD32 family.</text>
</comment>
<evidence type="ECO:0000256" key="4">
    <source>
        <dbReference type="ARBA" id="ARBA00009028"/>
    </source>
</evidence>
<evidence type="ECO:0000256" key="15">
    <source>
        <dbReference type="ARBA" id="ARBA00023211"/>
    </source>
</evidence>
<dbReference type="SMART" id="SM00064">
    <property type="entry name" value="FYVE"/>
    <property type="match status" value="2"/>
</dbReference>
<dbReference type="WBParaSite" id="maker-E.canG7_contigs_1435-snap-gene-0.17-mRNA-1">
    <property type="protein sequence ID" value="maker-E.canG7_contigs_1435-snap-gene-0.17-mRNA-1"/>
    <property type="gene ID" value="EcG7_06473"/>
</dbReference>
<dbReference type="GO" id="GO:0030145">
    <property type="term" value="F:manganese ion binding"/>
    <property type="evidence" value="ECO:0007669"/>
    <property type="project" value="InterPro"/>
</dbReference>
<sequence>MTCALPDPDQDALMKESPSEHVVTPPKSVKIIDANENFLFDDWVALAHALGCPPEMKLKTLAIVGNTGDGKSHTLNRAFCLEGAGDGAEDVFFTSSSQSNCTLGVWAAFEPQRGYLLLDTEGLLGTSANPNRQRRLLLKVFAVADVVVYRSMSDRLHTDMFTFLADASDAFVRHFQPHLEALAQQYDLPWSARQLGPAVLIFQETRHTLPLVDDADGTAFLKERFASIHRNVDAFSNLRYVGIQTASGSTNFSPFVRVADELMLETSVRAPRRLEHIFRALLGLSQHFANDLPDAAATAATTLTFVQEYFTCPARCTVCHARCELGVNHTGVPHQSRTRDLGDGCEYSPLLQNKIYYCKRCYAMGRPIVLVPKTLEERENAVTGVMKYLWWGYVLSCPHHGVVYRSRAHWSGNPPPEDSPQIHWQVVHLWPGETSLLQGAHPFGQLVVDGLTSVSEQVSQLAGPPTRLLSDFIADSVAPAYWQPNSQITNCACCGYLFPTSAGSNATTFNTSSSAVCSANTAGAKVSPTDDAEKHHCRACGRGVCDSCSKHRIPVPDRGYVEAAVRVCDRCYASKTHSNGSSASTAMASRYSGSPDIPRSSAGTSSRRVFELLSATAGYIAPVFSTPKQLVKAAVRPDYWQPDEECTQCVLCGGAFGARLSIHHCRACGRGPPPAGAKAGARLAQSRVRCMLLRPHSSSRHHRLRFDRQWTVTSCTVASLLHGPDNTFRILLTSDNHVGYMEKDGIRGSDTFKTLEEILRLGQEHKVDFILQGGDLFHEVRPSIRCLNEVLRLFRTYCLDESPVQFELLSNPALIFANTSYPSVNYLDSNLNIGLPIFAVHGNHDDPSGFGSVCPPDLLHTCGFINLFGKFDSVEELEVSPLLFRKGSTNLAIYGIGAIREERLHRLFRDNKVTFLRPDQGEWFSIAVIHQNRVRHGPTGYLPENFLPSFLDLVVWGHEHSCRIEPEWNGTGNFYVIQPGSSVATSLSEGEAVEKCAGLLEIRDMEFKLTKLPLRSVRRFVFEEVILKDELSEVDVNSPDVGLRVEQLCTARIQAAIDQAVVVTAESRQQERVVKAEGASEAMIFKQPSEPLVRLRVDTSGGFERFSALRFGQKFVGRVANPKDLITFTTKRDDATCRGTAINSTAFSQPGTGLNSAMERGGFSVNDVEFFISRYFASNSKLQLELLTEVEMATALRHFVIGADNEAIHTTVAKMMAQTRGHLAEVRCGEEEIIPEVMRFANIRRKAEVDSKAASGGPPMHESTPSAPIIDVGSVKTESIEEAISETSVSTRRRLKRITSPFVAASSDESRGEIEDQMLLNIIEEVSEDGENAFRTGCDRPTSSAHSISEKQTSTGRRRGGVRRGLGGKTPRRGFGLTRRAAAAIPEISDTEAICIDSGESNDFGEISFDFRRKRGRLNFLHTLALYNCNSPEQLRIHQSSKTHLRRCEHALTLSDRVSFDCYQPWQISPRSDSSDLTCPTCSEHYSAPEMLTHCCKSPPPIDTSSASPFVVVDFTDRLNPRSKVSHSSGKSEFYCSTCDVPLYSQVNFDIHVKGKKHIDRQKQVLGSRGQEPNMDCSGLEMLSCSLQGIYVVEGGDDPYKGATFTKPSINALNRVPSNSPNINLNDSTSALFCSVCNLQLNSKSQLEAHMDGKKHRNKASYCIEKVNNSSPSNLHYLSTVPSDAVTNIPSVKDFVPSNSTLCPVCDVPVGIASMSLHEMGRTHIFKSAMANCSRLRFLTEISQSDTDIVLQMPFEDNASITSIALAIALGLVQENRATIDQPSDHCFAVWICSQKLAVSRRMGDVHLLLKNLTNNRPRLVNIVKDTFSMDDRSCGITQHEIAFSTPGGFQNLLESVPNVQRAICALIFTDVELSVDNDPTERLLNHFVCLSRTHPTTRPRIIFITSGRIPCWPSLRSFSAIR</sequence>
<dbReference type="GO" id="GO:0003676">
    <property type="term" value="F:nucleic acid binding"/>
    <property type="evidence" value="ECO:0007669"/>
    <property type="project" value="InterPro"/>
</dbReference>
<dbReference type="Gene3D" id="3.30.110.110">
    <property type="entry name" value="Mre11, capping domain"/>
    <property type="match status" value="1"/>
</dbReference>
<dbReference type="Pfam" id="PF04152">
    <property type="entry name" value="Mre11_DNA_bind"/>
    <property type="match status" value="1"/>
</dbReference>
<keyword evidence="17 19" id="KW-0469">Meiosis</keyword>
<dbReference type="InterPro" id="IPR007281">
    <property type="entry name" value="Mre11_DNA-bd"/>
</dbReference>
<evidence type="ECO:0000256" key="19">
    <source>
        <dbReference type="RuleBase" id="RU003447"/>
    </source>
</evidence>
<evidence type="ECO:0000256" key="3">
    <source>
        <dbReference type="ARBA" id="ARBA00004286"/>
    </source>
</evidence>
<dbReference type="InterPro" id="IPR036236">
    <property type="entry name" value="Znf_C2H2_sf"/>
</dbReference>
<reference evidence="23" key="1">
    <citation type="submission" date="2022-11" db="UniProtKB">
        <authorList>
            <consortium name="WormBaseParasite"/>
        </authorList>
    </citation>
    <scope>IDENTIFICATION</scope>
</reference>
<dbReference type="SMART" id="SM00451">
    <property type="entry name" value="ZnF_U1"/>
    <property type="match status" value="3"/>
</dbReference>
<keyword evidence="11 19" id="KW-0378">Hydrolase</keyword>
<keyword evidence="6 19" id="KW-0540">Nuclease</keyword>
<dbReference type="InterPro" id="IPR011011">
    <property type="entry name" value="Znf_FYVE_PHD"/>
</dbReference>
<keyword evidence="10 18" id="KW-0863">Zinc-finger</keyword>
<dbReference type="Gene3D" id="3.40.50.300">
    <property type="entry name" value="P-loop containing nucleotide triphosphate hydrolases"/>
    <property type="match status" value="1"/>
</dbReference>
<feature type="region of interest" description="Disordered" evidence="20">
    <location>
        <begin position="575"/>
        <end position="603"/>
    </location>
</feature>
<dbReference type="InterPro" id="IPR004843">
    <property type="entry name" value="Calcineurin-like_PHP"/>
</dbReference>
<keyword evidence="8 19" id="KW-0255">Endonuclease</keyword>
<dbReference type="Pfam" id="PF01363">
    <property type="entry name" value="FYVE"/>
    <property type="match status" value="1"/>
</dbReference>
<feature type="compositionally biased region" description="Polar residues" evidence="20">
    <location>
        <begin position="575"/>
        <end position="587"/>
    </location>
</feature>
<dbReference type="SMART" id="SM01347">
    <property type="entry name" value="Mre11_DNA_bind"/>
    <property type="match status" value="1"/>
</dbReference>
<evidence type="ECO:0000256" key="8">
    <source>
        <dbReference type="ARBA" id="ARBA00022759"/>
    </source>
</evidence>
<keyword evidence="22" id="KW-1185">Reference proteome</keyword>
<protein>
    <submittedName>
        <fullName evidence="23">FYVE-type domain-containing protein</fullName>
    </submittedName>
</protein>
<dbReference type="PROSITE" id="PS50178">
    <property type="entry name" value="ZF_FYVE"/>
    <property type="match status" value="1"/>
</dbReference>
<evidence type="ECO:0000256" key="9">
    <source>
        <dbReference type="ARBA" id="ARBA00022763"/>
    </source>
</evidence>
<dbReference type="InterPro" id="IPR017455">
    <property type="entry name" value="Znf_FYVE-rel"/>
</dbReference>
<dbReference type="SUPFAM" id="SSF57667">
    <property type="entry name" value="beta-beta-alpha zinc fingers"/>
    <property type="match status" value="2"/>
</dbReference>
<keyword evidence="7" id="KW-0479">Metal-binding</keyword>
<evidence type="ECO:0000256" key="18">
    <source>
        <dbReference type="PROSITE-ProRule" id="PRU00091"/>
    </source>
</evidence>
<dbReference type="GO" id="GO:0140042">
    <property type="term" value="P:lipid droplet formation"/>
    <property type="evidence" value="ECO:0007669"/>
    <property type="project" value="TreeGrafter"/>
</dbReference>
<dbReference type="SUPFAM" id="SSF52540">
    <property type="entry name" value="P-loop containing nucleoside triphosphate hydrolases"/>
    <property type="match status" value="1"/>
</dbReference>
<evidence type="ECO:0000256" key="13">
    <source>
        <dbReference type="ARBA" id="ARBA00022839"/>
    </source>
</evidence>
<evidence type="ECO:0000256" key="16">
    <source>
        <dbReference type="ARBA" id="ARBA00023242"/>
    </source>
</evidence>
<keyword evidence="9 19" id="KW-0227">DNA damage</keyword>
<dbReference type="Pfam" id="PF12874">
    <property type="entry name" value="zf-met"/>
    <property type="match status" value="2"/>
</dbReference>
<evidence type="ECO:0000256" key="17">
    <source>
        <dbReference type="ARBA" id="ARBA00023254"/>
    </source>
</evidence>
<evidence type="ECO:0000256" key="11">
    <source>
        <dbReference type="ARBA" id="ARBA00022801"/>
    </source>
</evidence>
<dbReference type="GO" id="GO:0005694">
    <property type="term" value="C:chromosome"/>
    <property type="evidence" value="ECO:0007669"/>
    <property type="project" value="UniProtKB-SubCell"/>
</dbReference>